<dbReference type="Gene3D" id="3.40.630.30">
    <property type="match status" value="1"/>
</dbReference>
<dbReference type="GO" id="GO:0016740">
    <property type="term" value="F:transferase activity"/>
    <property type="evidence" value="ECO:0007669"/>
    <property type="project" value="UniProtKB-KW"/>
</dbReference>
<organism evidence="2 3">
    <name type="scientific">Dyadobacter soli</name>
    <dbReference type="NCBI Taxonomy" id="659014"/>
    <lineage>
        <taxon>Bacteria</taxon>
        <taxon>Pseudomonadati</taxon>
        <taxon>Bacteroidota</taxon>
        <taxon>Cytophagia</taxon>
        <taxon>Cytophagales</taxon>
        <taxon>Spirosomataceae</taxon>
        <taxon>Dyadobacter</taxon>
    </lineage>
</organism>
<protein>
    <submittedName>
        <fullName evidence="2">Acetyltransferase (GNAT) domain-containing protein</fullName>
    </submittedName>
</protein>
<dbReference type="InterPro" id="IPR016181">
    <property type="entry name" value="Acyl_CoA_acyltransferase"/>
</dbReference>
<dbReference type="EMBL" id="FNAN01000008">
    <property type="protein sequence ID" value="SDF04493.1"/>
    <property type="molecule type" value="Genomic_DNA"/>
</dbReference>
<feature type="domain" description="BioF2-like acetyltransferase" evidence="1">
    <location>
        <begin position="200"/>
        <end position="272"/>
    </location>
</feature>
<evidence type="ECO:0000313" key="3">
    <source>
        <dbReference type="Proteomes" id="UP000198748"/>
    </source>
</evidence>
<dbReference type="Pfam" id="PF13480">
    <property type="entry name" value="Acetyltransf_6"/>
    <property type="match status" value="1"/>
</dbReference>
<dbReference type="Proteomes" id="UP000198748">
    <property type="component" value="Unassembled WGS sequence"/>
</dbReference>
<accession>A0A1G7HVV8</accession>
<dbReference type="STRING" id="659014.SAMN04487996_108273"/>
<sequence>MQKAPFPTTVEWLFFRKEQLAIQTSDLIYSFILTSKESGDILAVFHCLPDTHGWVSPACAPFGGIMPAGKCDVTQLTFLLTCVREWITDHGGKMLTIKTAPSCYAPLIHELCHRSYLAAGFLPNHTYSNHYIPIADQAFERIIEPAERRRLAKGKKSGLSVAIKPSIYDKPTEDLLHCCYTAQGYTLPVPRGKMVHIINALPDHYLSFTTLLGNRPVATALMVHVSDTVLYHFLSGFLPEFRSLSPSLLLFEAAYELGRASRIQILDLGISLDHHGNQKPTLAGFKKRIGGIECPKIIYRARF</sequence>
<evidence type="ECO:0000313" key="2">
    <source>
        <dbReference type="EMBL" id="SDF04493.1"/>
    </source>
</evidence>
<reference evidence="3" key="1">
    <citation type="submission" date="2016-10" db="EMBL/GenBank/DDBJ databases">
        <authorList>
            <person name="Varghese N."/>
            <person name="Submissions S."/>
        </authorList>
    </citation>
    <scope>NUCLEOTIDE SEQUENCE [LARGE SCALE GENOMIC DNA]</scope>
    <source>
        <strain evidence="3">DSM 25329</strain>
    </source>
</reference>
<gene>
    <name evidence="2" type="ORF">SAMN04487996_108273</name>
</gene>
<name>A0A1G7HVV8_9BACT</name>
<proteinExistence type="predicted"/>
<keyword evidence="2" id="KW-0808">Transferase</keyword>
<dbReference type="AlphaFoldDB" id="A0A1G7HVV8"/>
<evidence type="ECO:0000259" key="1">
    <source>
        <dbReference type="Pfam" id="PF13480"/>
    </source>
</evidence>
<dbReference type="SUPFAM" id="SSF55729">
    <property type="entry name" value="Acyl-CoA N-acyltransferases (Nat)"/>
    <property type="match status" value="1"/>
</dbReference>
<dbReference type="InterPro" id="IPR038740">
    <property type="entry name" value="BioF2-like_GNAT_dom"/>
</dbReference>
<keyword evidence="3" id="KW-1185">Reference proteome</keyword>